<reference evidence="8 9" key="1">
    <citation type="submission" date="2023-07" db="EMBL/GenBank/DDBJ databases">
        <title>Identification of four novel Pseudomonas species associated with bacterial leaf spot of cucurbits.</title>
        <authorList>
            <person name="Fullem K.R."/>
        </authorList>
    </citation>
    <scope>NUCLEOTIDE SEQUENCE [LARGE SCALE GENOMIC DNA]</scope>
    <source>
        <strain evidence="8 9">K18</strain>
    </source>
</reference>
<evidence type="ECO:0000256" key="3">
    <source>
        <dbReference type="ARBA" id="ARBA00010763"/>
    </source>
</evidence>
<dbReference type="SUPFAM" id="SSF63867">
    <property type="entry name" value="MoeA C-terminal domain-like"/>
    <property type="match status" value="1"/>
</dbReference>
<comment type="catalytic activity">
    <reaction evidence="5">
        <text>adenylyl-molybdopterin + molybdate = Mo-molybdopterin + AMP + H(+)</text>
        <dbReference type="Rhea" id="RHEA:35047"/>
        <dbReference type="ChEBI" id="CHEBI:15378"/>
        <dbReference type="ChEBI" id="CHEBI:36264"/>
        <dbReference type="ChEBI" id="CHEBI:62727"/>
        <dbReference type="ChEBI" id="CHEBI:71302"/>
        <dbReference type="ChEBI" id="CHEBI:456215"/>
        <dbReference type="EC" id="2.10.1.1"/>
    </reaction>
</comment>
<accession>A0ABT9BTL1</accession>
<dbReference type="Pfam" id="PF03453">
    <property type="entry name" value="MoeA_N"/>
    <property type="match status" value="1"/>
</dbReference>
<dbReference type="PROSITE" id="PS01079">
    <property type="entry name" value="MOCF_BIOSYNTHESIS_2"/>
    <property type="match status" value="1"/>
</dbReference>
<dbReference type="Gene3D" id="3.40.980.10">
    <property type="entry name" value="MoaB/Mog-like domain"/>
    <property type="match status" value="1"/>
</dbReference>
<comment type="pathway">
    <text evidence="2 6">Cofactor biosynthesis; molybdopterin biosynthesis.</text>
</comment>
<dbReference type="InterPro" id="IPR005111">
    <property type="entry name" value="MoeA_C_domain_IV"/>
</dbReference>
<dbReference type="EC" id="2.10.1.1" evidence="6"/>
<dbReference type="NCBIfam" id="NF045515">
    <property type="entry name" value="Glp_gephyrin"/>
    <property type="match status" value="1"/>
</dbReference>
<keyword evidence="6" id="KW-0479">Metal-binding</keyword>
<dbReference type="Gene3D" id="3.90.105.10">
    <property type="entry name" value="Molybdopterin biosynthesis moea protein, domain 2"/>
    <property type="match status" value="1"/>
</dbReference>
<dbReference type="PANTHER" id="PTHR10192">
    <property type="entry name" value="MOLYBDOPTERIN BIOSYNTHESIS PROTEIN"/>
    <property type="match status" value="1"/>
</dbReference>
<feature type="domain" description="MoaB/Mog" evidence="7">
    <location>
        <begin position="188"/>
        <end position="324"/>
    </location>
</feature>
<dbReference type="SUPFAM" id="SSF53218">
    <property type="entry name" value="Molybdenum cofactor biosynthesis proteins"/>
    <property type="match status" value="1"/>
</dbReference>
<dbReference type="SMART" id="SM00852">
    <property type="entry name" value="MoCF_biosynth"/>
    <property type="match status" value="1"/>
</dbReference>
<evidence type="ECO:0000256" key="2">
    <source>
        <dbReference type="ARBA" id="ARBA00005046"/>
    </source>
</evidence>
<dbReference type="InterPro" id="IPR008284">
    <property type="entry name" value="MoCF_biosynth_CS"/>
</dbReference>
<dbReference type="InterPro" id="IPR001453">
    <property type="entry name" value="MoaB/Mog_dom"/>
</dbReference>
<dbReference type="NCBIfam" id="TIGR00177">
    <property type="entry name" value="molyb_syn"/>
    <property type="match status" value="1"/>
</dbReference>
<keyword evidence="9" id="KW-1185">Reference proteome</keyword>
<protein>
    <recommendedName>
        <fullName evidence="6">Molybdopterin molybdenumtransferase</fullName>
        <ecNumber evidence="6">2.10.1.1</ecNumber>
    </recommendedName>
</protein>
<keyword evidence="4 6" id="KW-0501">Molybdenum cofactor biosynthesis</keyword>
<sequence>MNPVGKPGKAGALMAVEVALQRLLDMAAATPITQHETVPLAAAQGRVLAQDLVSTLDLPPWPNSAMDGYALRLADWKGEPLLVSQRVFAGQAPEPLAAGTCARIFTGAPVPAGADCVEMQENAVVEADERVRFGEPMVIGQNIRPQGQEATVGEQVLAAGTRLGPVELGLAASLGRASLDVVRRVRVAVLSTGDELVEPGQELGPGQIYNSNRVLLCGWLRSLGCDVVDAGILPDELPATRERLAQLSDVDLILSTGGVSVGEADFLGIALREEGELALWKLAIKPGKPLTFGHYRGVPVIGLPGNPASTLVTFALLARPYLLRRQGVQAVAPLKFKVPAGFAWPKAGSRREYLRGRMENGRAIIYRNQSSGVLRSAAWAEGLVEVLESRTLVEGDEVGFIPLSEVLG</sequence>
<keyword evidence="6" id="KW-0460">Magnesium</keyword>
<evidence type="ECO:0000256" key="5">
    <source>
        <dbReference type="ARBA" id="ARBA00047317"/>
    </source>
</evidence>
<evidence type="ECO:0000256" key="4">
    <source>
        <dbReference type="ARBA" id="ARBA00023150"/>
    </source>
</evidence>
<dbReference type="CDD" id="cd00887">
    <property type="entry name" value="MoeA"/>
    <property type="match status" value="1"/>
</dbReference>
<keyword evidence="6" id="KW-0500">Molybdenum</keyword>
<dbReference type="InterPro" id="IPR036135">
    <property type="entry name" value="MoeA_linker/N_sf"/>
</dbReference>
<dbReference type="InterPro" id="IPR036425">
    <property type="entry name" value="MoaB/Mog-like_dom_sf"/>
</dbReference>
<dbReference type="EMBL" id="JAUQOP010000001">
    <property type="protein sequence ID" value="MDO7895526.1"/>
    <property type="molecule type" value="Genomic_DNA"/>
</dbReference>
<comment type="caution">
    <text evidence="8">The sequence shown here is derived from an EMBL/GenBank/DDBJ whole genome shotgun (WGS) entry which is preliminary data.</text>
</comment>
<evidence type="ECO:0000313" key="8">
    <source>
        <dbReference type="EMBL" id="MDO7895526.1"/>
    </source>
</evidence>
<dbReference type="Proteomes" id="UP001228019">
    <property type="component" value="Unassembled WGS sequence"/>
</dbReference>
<dbReference type="PANTHER" id="PTHR10192:SF5">
    <property type="entry name" value="GEPHYRIN"/>
    <property type="match status" value="1"/>
</dbReference>
<dbReference type="Pfam" id="PF03454">
    <property type="entry name" value="MoeA_C"/>
    <property type="match status" value="1"/>
</dbReference>
<evidence type="ECO:0000256" key="1">
    <source>
        <dbReference type="ARBA" id="ARBA00002901"/>
    </source>
</evidence>
<dbReference type="InterPro" id="IPR005110">
    <property type="entry name" value="MoeA_linker/N"/>
</dbReference>
<dbReference type="Gene3D" id="2.40.340.10">
    <property type="entry name" value="MoeA, C-terminal, domain IV"/>
    <property type="match status" value="1"/>
</dbReference>
<comment type="similarity">
    <text evidence="3 6">Belongs to the MoeA family.</text>
</comment>
<dbReference type="InterPro" id="IPR038987">
    <property type="entry name" value="MoeA-like"/>
</dbReference>
<dbReference type="Pfam" id="PF00994">
    <property type="entry name" value="MoCF_biosynth"/>
    <property type="match status" value="1"/>
</dbReference>
<dbReference type="RefSeq" id="WP_304551345.1">
    <property type="nucleotide sequence ID" value="NZ_JAUQOP010000001.1"/>
</dbReference>
<organism evidence="8 9">
    <name type="scientific">Pseudomonas citrulli</name>
    <dbReference type="NCBI Taxonomy" id="3064347"/>
    <lineage>
        <taxon>Bacteria</taxon>
        <taxon>Pseudomonadati</taxon>
        <taxon>Pseudomonadota</taxon>
        <taxon>Gammaproteobacteria</taxon>
        <taxon>Pseudomonadales</taxon>
        <taxon>Pseudomonadaceae</taxon>
        <taxon>Pseudomonas</taxon>
    </lineage>
</organism>
<comment type="cofactor">
    <cofactor evidence="6">
        <name>Mg(2+)</name>
        <dbReference type="ChEBI" id="CHEBI:18420"/>
    </cofactor>
</comment>
<proteinExistence type="inferred from homology"/>
<evidence type="ECO:0000256" key="6">
    <source>
        <dbReference type="RuleBase" id="RU365090"/>
    </source>
</evidence>
<gene>
    <name evidence="8" type="ORF">Q6A48_01350</name>
</gene>
<comment type="function">
    <text evidence="1 6">Catalyzes the insertion of molybdate into adenylated molybdopterin with the concomitant release of AMP.</text>
</comment>
<keyword evidence="6" id="KW-0808">Transferase</keyword>
<dbReference type="InterPro" id="IPR036688">
    <property type="entry name" value="MoeA_C_domain_IV_sf"/>
</dbReference>
<evidence type="ECO:0000313" key="9">
    <source>
        <dbReference type="Proteomes" id="UP001228019"/>
    </source>
</evidence>
<dbReference type="SUPFAM" id="SSF63882">
    <property type="entry name" value="MoeA N-terminal region -like"/>
    <property type="match status" value="1"/>
</dbReference>
<evidence type="ECO:0000259" key="7">
    <source>
        <dbReference type="SMART" id="SM00852"/>
    </source>
</evidence>
<dbReference type="Gene3D" id="2.170.190.11">
    <property type="entry name" value="Molybdopterin biosynthesis moea protein, domain 3"/>
    <property type="match status" value="1"/>
</dbReference>
<name>A0ABT9BTL1_9PSED</name>